<reference evidence="5" key="1">
    <citation type="submission" date="2020-01" db="EMBL/GenBank/DDBJ databases">
        <title>'Steroidobacter agaridevorans' sp. nov., agar-degrading bacteria isolated from rhizosphere soils.</title>
        <authorList>
            <person name="Ikenaga M."/>
            <person name="Kataoka M."/>
            <person name="Murouchi A."/>
            <person name="Katsuragi S."/>
            <person name="Sakai M."/>
        </authorList>
    </citation>
    <scope>NUCLEOTIDE SEQUENCE [LARGE SCALE GENOMIC DNA]</scope>
    <source>
        <strain evidence="5">YU21-B</strain>
    </source>
</reference>
<evidence type="ECO:0000256" key="2">
    <source>
        <dbReference type="ARBA" id="ARBA00023002"/>
    </source>
</evidence>
<dbReference type="InterPro" id="IPR016161">
    <property type="entry name" value="Ald_DH/histidinol_DH"/>
</dbReference>
<keyword evidence="5" id="KW-1185">Reference proteome</keyword>
<keyword evidence="2" id="KW-0560">Oxidoreductase</keyword>
<proteinExistence type="inferred from homology"/>
<sequence length="492" mass="51930">MNLSITKLGGDVLPFIDGEWCASKSDGHTEVLNPSTGKRILDLPKGSVLDADAAVSAARSSFEDGRWSESSPSSRKKVLYRFAGLIEASSNELDSLDAEEMGKPVAEVFSNAAAAAELVRFYAEAVDKVSGAVFTSDKGSFVARRVIPRGVVAAIVPWNFPSFCAVLKVAPALAAGNSVVLKPSELSSRSALRLGQLALEAGLPRGVLNVVPGLGETVGQALGLHLDVDMVTFTGSTSVGKRMLQYAGQSNMKVVMTECGGKSPQIVFADGVDLNAAADSIAQHLLTNQGQICSVGSRLLVQRSIERAMIDKISARLGNAVMGDALDPKTTFGPLASAEQYARVMRYIKAAEDEGVQLVTGGRRALPETGGYFVEPTIFQNVSPQARIAQDEIFGPVLSVIPFDSEGDAIRIANDTIYGLAAYVWTANLSTGMRMAKGVRSTVFVNAVAPKNEGAGYATTYEPTAQSGIGAEGGLAGMESYLRRQLVWFSHG</sequence>
<dbReference type="SUPFAM" id="SSF53720">
    <property type="entry name" value="ALDH-like"/>
    <property type="match status" value="1"/>
</dbReference>
<comment type="caution">
    <text evidence="4">The sequence shown here is derived from an EMBL/GenBank/DDBJ whole genome shotgun (WGS) entry which is preliminary data.</text>
</comment>
<accession>A0A829YKD8</accession>
<name>A0A829YKD8_9GAMM</name>
<dbReference type="Pfam" id="PF00171">
    <property type="entry name" value="Aldedh"/>
    <property type="match status" value="1"/>
</dbReference>
<dbReference type="Gene3D" id="3.40.309.10">
    <property type="entry name" value="Aldehyde Dehydrogenase, Chain A, domain 2"/>
    <property type="match status" value="1"/>
</dbReference>
<evidence type="ECO:0000259" key="3">
    <source>
        <dbReference type="Pfam" id="PF00171"/>
    </source>
</evidence>
<dbReference type="InterPro" id="IPR015590">
    <property type="entry name" value="Aldehyde_DH_dom"/>
</dbReference>
<dbReference type="InterPro" id="IPR016163">
    <property type="entry name" value="Ald_DH_C"/>
</dbReference>
<dbReference type="RefSeq" id="WP_161815297.1">
    <property type="nucleotide sequence ID" value="NZ_BLJN01000006.1"/>
</dbReference>
<dbReference type="InterPro" id="IPR016162">
    <property type="entry name" value="Ald_DH_N"/>
</dbReference>
<dbReference type="AlphaFoldDB" id="A0A829YKD8"/>
<dbReference type="FunFam" id="3.40.605.10:FF:000007">
    <property type="entry name" value="NAD/NADP-dependent betaine aldehyde dehydrogenase"/>
    <property type="match status" value="1"/>
</dbReference>
<organism evidence="4 5">
    <name type="scientific">Steroidobacter agaridevorans</name>
    <dbReference type="NCBI Taxonomy" id="2695856"/>
    <lineage>
        <taxon>Bacteria</taxon>
        <taxon>Pseudomonadati</taxon>
        <taxon>Pseudomonadota</taxon>
        <taxon>Gammaproteobacteria</taxon>
        <taxon>Steroidobacterales</taxon>
        <taxon>Steroidobacteraceae</taxon>
        <taxon>Steroidobacter</taxon>
    </lineage>
</organism>
<evidence type="ECO:0000313" key="4">
    <source>
        <dbReference type="EMBL" id="GFE83710.1"/>
    </source>
</evidence>
<dbReference type="EMBL" id="BLJN01000006">
    <property type="protein sequence ID" value="GFE83710.1"/>
    <property type="molecule type" value="Genomic_DNA"/>
</dbReference>
<dbReference type="GO" id="GO:0016620">
    <property type="term" value="F:oxidoreductase activity, acting on the aldehyde or oxo group of donors, NAD or NADP as acceptor"/>
    <property type="evidence" value="ECO:0007669"/>
    <property type="project" value="InterPro"/>
</dbReference>
<evidence type="ECO:0000256" key="1">
    <source>
        <dbReference type="ARBA" id="ARBA00009986"/>
    </source>
</evidence>
<gene>
    <name evidence="4" type="ORF">GCM10011487_57100</name>
</gene>
<dbReference type="PANTHER" id="PTHR11699">
    <property type="entry name" value="ALDEHYDE DEHYDROGENASE-RELATED"/>
    <property type="match status" value="1"/>
</dbReference>
<dbReference type="FunFam" id="3.40.309.10:FF:000012">
    <property type="entry name" value="Betaine aldehyde dehydrogenase"/>
    <property type="match status" value="1"/>
</dbReference>
<feature type="domain" description="Aldehyde dehydrogenase" evidence="3">
    <location>
        <begin position="20"/>
        <end position="485"/>
    </location>
</feature>
<dbReference type="Gene3D" id="3.40.605.10">
    <property type="entry name" value="Aldehyde Dehydrogenase, Chain A, domain 1"/>
    <property type="match status" value="1"/>
</dbReference>
<protein>
    <submittedName>
        <fullName evidence="4">Aldehyde dehydrogenase</fullName>
    </submittedName>
</protein>
<comment type="similarity">
    <text evidence="1">Belongs to the aldehyde dehydrogenase family.</text>
</comment>
<evidence type="ECO:0000313" key="5">
    <source>
        <dbReference type="Proteomes" id="UP000445000"/>
    </source>
</evidence>
<dbReference type="Proteomes" id="UP000445000">
    <property type="component" value="Unassembled WGS sequence"/>
</dbReference>